<reference evidence="1" key="1">
    <citation type="submission" date="2019-08" db="EMBL/GenBank/DDBJ databases">
        <authorList>
            <person name="Kucharzyk K."/>
            <person name="Murdoch R.W."/>
            <person name="Higgins S."/>
            <person name="Loffler F."/>
        </authorList>
    </citation>
    <scope>NUCLEOTIDE SEQUENCE</scope>
</reference>
<protein>
    <recommendedName>
        <fullName evidence="2">Enoyl-CoA hydratase</fullName>
    </recommendedName>
</protein>
<sequence length="50" mass="6211">MDRQEDFQMKRKNDLEIIHTRYMAQHEDFSEALHAFTEKRKPQFQGREEN</sequence>
<dbReference type="InterPro" id="IPR014748">
    <property type="entry name" value="Enoyl-CoA_hydra_C"/>
</dbReference>
<comment type="caution">
    <text evidence="1">The sequence shown here is derived from an EMBL/GenBank/DDBJ whole genome shotgun (WGS) entry which is preliminary data.</text>
</comment>
<organism evidence="1">
    <name type="scientific">bioreactor metagenome</name>
    <dbReference type="NCBI Taxonomy" id="1076179"/>
    <lineage>
        <taxon>unclassified sequences</taxon>
        <taxon>metagenomes</taxon>
        <taxon>ecological metagenomes</taxon>
    </lineage>
</organism>
<dbReference type="InterPro" id="IPR029045">
    <property type="entry name" value="ClpP/crotonase-like_dom_sf"/>
</dbReference>
<dbReference type="Gene3D" id="1.10.12.10">
    <property type="entry name" value="Lyase 2-enoyl-coa Hydratase, Chain A, domain 2"/>
    <property type="match status" value="1"/>
</dbReference>
<dbReference type="SUPFAM" id="SSF52096">
    <property type="entry name" value="ClpP/crotonase"/>
    <property type="match status" value="1"/>
</dbReference>
<dbReference type="EMBL" id="VSSQ01133917">
    <property type="protein sequence ID" value="MPN59656.1"/>
    <property type="molecule type" value="Genomic_DNA"/>
</dbReference>
<accession>A0A645J894</accession>
<gene>
    <name evidence="1" type="ORF">SDC9_207378</name>
</gene>
<dbReference type="AlphaFoldDB" id="A0A645J894"/>
<evidence type="ECO:0000313" key="1">
    <source>
        <dbReference type="EMBL" id="MPN59656.1"/>
    </source>
</evidence>
<name>A0A645J894_9ZZZZ</name>
<proteinExistence type="predicted"/>
<evidence type="ECO:0008006" key="2">
    <source>
        <dbReference type="Google" id="ProtNLM"/>
    </source>
</evidence>